<proteinExistence type="predicted"/>
<keyword evidence="2" id="KW-1185">Reference proteome</keyword>
<organism evidence="1 2">
    <name type="scientific">Nepenthes gracilis</name>
    <name type="common">Slender pitcher plant</name>
    <dbReference type="NCBI Taxonomy" id="150966"/>
    <lineage>
        <taxon>Eukaryota</taxon>
        <taxon>Viridiplantae</taxon>
        <taxon>Streptophyta</taxon>
        <taxon>Embryophyta</taxon>
        <taxon>Tracheophyta</taxon>
        <taxon>Spermatophyta</taxon>
        <taxon>Magnoliopsida</taxon>
        <taxon>eudicotyledons</taxon>
        <taxon>Gunneridae</taxon>
        <taxon>Pentapetalae</taxon>
        <taxon>Caryophyllales</taxon>
        <taxon>Nepenthaceae</taxon>
        <taxon>Nepenthes</taxon>
    </lineage>
</organism>
<dbReference type="EMBL" id="BSYO01000033">
    <property type="protein sequence ID" value="GMH27717.1"/>
    <property type="molecule type" value="Genomic_DNA"/>
</dbReference>
<protein>
    <submittedName>
        <fullName evidence="1">Uncharacterized protein</fullName>
    </submittedName>
</protein>
<reference evidence="1" key="1">
    <citation type="submission" date="2023-05" db="EMBL/GenBank/DDBJ databases">
        <title>Nepenthes gracilis genome sequencing.</title>
        <authorList>
            <person name="Fukushima K."/>
        </authorList>
    </citation>
    <scope>NUCLEOTIDE SEQUENCE</scope>
    <source>
        <strain evidence="1">SING2019-196</strain>
    </source>
</reference>
<sequence length="82" mass="9452">MEIASRELLLSANREAISERVRIDVRNRSRLQNLEKLWNNGLAVKSRQPMKDLRADDKLKRSRVKANDVVPPTLFLKASTSH</sequence>
<dbReference type="AlphaFoldDB" id="A0AAD3Y343"/>
<gene>
    <name evidence="1" type="ORF">Nepgr_029560</name>
</gene>
<accession>A0AAD3Y343</accession>
<evidence type="ECO:0000313" key="2">
    <source>
        <dbReference type="Proteomes" id="UP001279734"/>
    </source>
</evidence>
<evidence type="ECO:0000313" key="1">
    <source>
        <dbReference type="EMBL" id="GMH27717.1"/>
    </source>
</evidence>
<dbReference type="Proteomes" id="UP001279734">
    <property type="component" value="Unassembled WGS sequence"/>
</dbReference>
<name>A0AAD3Y343_NEPGR</name>
<comment type="caution">
    <text evidence="1">The sequence shown here is derived from an EMBL/GenBank/DDBJ whole genome shotgun (WGS) entry which is preliminary data.</text>
</comment>